<comment type="similarity">
    <text evidence="2 10 11">Belongs to the GrpE family.</text>
</comment>
<proteinExistence type="inferred from homology"/>
<keyword evidence="14" id="KW-1185">Reference proteome</keyword>
<evidence type="ECO:0000256" key="7">
    <source>
        <dbReference type="ARBA" id="ARBA00053401"/>
    </source>
</evidence>
<dbReference type="Gene3D" id="2.30.22.10">
    <property type="entry name" value="Head domain of nucleotide exchange factor GrpE"/>
    <property type="match status" value="1"/>
</dbReference>
<dbReference type="SUPFAM" id="SSF51064">
    <property type="entry name" value="Head domain of nucleotide exchange factor GrpE"/>
    <property type="match status" value="1"/>
</dbReference>
<dbReference type="STRING" id="1303921.BSEPE_1473"/>
<keyword evidence="6 10" id="KW-0143">Chaperone</keyword>
<dbReference type="Pfam" id="PF01025">
    <property type="entry name" value="GrpE"/>
    <property type="match status" value="1"/>
</dbReference>
<gene>
    <name evidence="10 13" type="primary">grpE</name>
    <name evidence="13" type="ORF">BSEPE_1473</name>
</gene>
<comment type="subcellular location">
    <subcellularLocation>
        <location evidence="1 10">Cytoplasm</location>
    </subcellularLocation>
</comment>
<dbReference type="GO" id="GO:0051082">
    <property type="term" value="F:unfolded protein binding"/>
    <property type="evidence" value="ECO:0007669"/>
    <property type="project" value="TreeGrafter"/>
</dbReference>
<dbReference type="InterPro" id="IPR013805">
    <property type="entry name" value="GrpE_CC"/>
</dbReference>
<evidence type="ECO:0000256" key="5">
    <source>
        <dbReference type="ARBA" id="ARBA00023016"/>
    </source>
</evidence>
<evidence type="ECO:0000256" key="8">
    <source>
        <dbReference type="ARBA" id="ARBA00072274"/>
    </source>
</evidence>
<dbReference type="GO" id="GO:0051087">
    <property type="term" value="F:protein-folding chaperone binding"/>
    <property type="evidence" value="ECO:0007669"/>
    <property type="project" value="InterPro"/>
</dbReference>
<dbReference type="RefSeq" id="WP_083503006.1">
    <property type="nucleotide sequence ID" value="NZ_AP013042.1"/>
</dbReference>
<keyword evidence="4 10" id="KW-0963">Cytoplasm</keyword>
<dbReference type="AlphaFoldDB" id="A0A0P0UTK4"/>
<reference evidence="13 14" key="2">
    <citation type="journal article" date="2016" name="ISME J.">
        <title>Heterogeneous composition of key metabolic gene clusters in a vent mussel symbiont population.</title>
        <authorList>
            <person name="Ikuta T."/>
            <person name="Takaki Y."/>
            <person name="Nagai Y."/>
            <person name="Shimamura S."/>
            <person name="Tsuda M."/>
            <person name="Kawagucci S."/>
            <person name="Aoki Y."/>
            <person name="Inoue K."/>
            <person name="Teruya M."/>
            <person name="Satou K."/>
            <person name="Teruya K."/>
            <person name="Shimoji M."/>
            <person name="Tamotsu H."/>
            <person name="Hirano T."/>
            <person name="Maruyama T."/>
            <person name="Yoshida T."/>
        </authorList>
    </citation>
    <scope>NUCLEOTIDE SEQUENCE [LARGE SCALE GENOMIC DNA]</scope>
    <source>
        <strain evidence="13 14">Myojin Knoll</strain>
    </source>
</reference>
<reference evidence="13 14" key="1">
    <citation type="journal article" date="2000" name="Mar. Ecol. Prog. Ser.">
        <title>Phylogenetic characterization of endosymbionts in three hydrothermal vent mussels: influence on host distributions.</title>
        <authorList>
            <person name="Fujiwara Y."/>
            <person name="Takai K."/>
            <person name="Uematsu K."/>
            <person name="Tsuchida S."/>
            <person name="Hunt J.C."/>
            <person name="Hashimoto J."/>
        </authorList>
    </citation>
    <scope>NUCLEOTIDE SEQUENCE [LARGE SCALE GENOMIC DNA]</scope>
    <source>
        <strain evidence="13 14">Myojin Knoll</strain>
    </source>
</reference>
<dbReference type="PANTHER" id="PTHR21237:SF23">
    <property type="entry name" value="GRPE PROTEIN HOMOLOG, MITOCHONDRIAL"/>
    <property type="match status" value="1"/>
</dbReference>
<feature type="region of interest" description="Disordered" evidence="12">
    <location>
        <begin position="1"/>
        <end position="69"/>
    </location>
</feature>
<protein>
    <recommendedName>
        <fullName evidence="8 10">Protein GrpE</fullName>
    </recommendedName>
    <alternativeName>
        <fullName evidence="9 10">HSP-70 cofactor</fullName>
    </alternativeName>
</protein>
<dbReference type="PANTHER" id="PTHR21237">
    <property type="entry name" value="GRPE PROTEIN"/>
    <property type="match status" value="1"/>
</dbReference>
<sequence>MTKKKTKESKNQTKSTEVKDEALESQAEATSTEEINIEDAILNASKIDSSDDMQSQLEEAQKSAKDSHDKLLRAQAEMENMKRRNAIDLANAHKFALDNFAKALLEVKDSLTMGLKTAKEENATIDSILEGLKMTDKVFLSTLKKFDIEPIDPTGENFNPEFHEAVTMIPMPDKKSNSVLEVVQVGFTLNGRLMRPAMVVVAQ</sequence>
<dbReference type="HAMAP" id="MF_01151">
    <property type="entry name" value="GrpE"/>
    <property type="match status" value="1"/>
</dbReference>
<organism evidence="13 14">
    <name type="scientific">endosymbiont of Bathymodiolus septemdierum str. Myojin knoll</name>
    <dbReference type="NCBI Taxonomy" id="1303921"/>
    <lineage>
        <taxon>Bacteria</taxon>
        <taxon>Pseudomonadati</taxon>
        <taxon>Pseudomonadota</taxon>
        <taxon>Gammaproteobacteria</taxon>
        <taxon>sulfur-oxidizing symbionts</taxon>
    </lineage>
</organism>
<evidence type="ECO:0000256" key="3">
    <source>
        <dbReference type="ARBA" id="ARBA00011738"/>
    </source>
</evidence>
<evidence type="ECO:0000313" key="14">
    <source>
        <dbReference type="Proteomes" id="UP000067399"/>
    </source>
</evidence>
<dbReference type="SUPFAM" id="SSF58014">
    <property type="entry name" value="Coiled-coil domain of nucleotide exchange factor GrpE"/>
    <property type="match status" value="1"/>
</dbReference>
<feature type="compositionally biased region" description="Basic and acidic residues" evidence="12">
    <location>
        <begin position="8"/>
        <end position="22"/>
    </location>
</feature>
<accession>A0A0P0UTK4</accession>
<evidence type="ECO:0000256" key="11">
    <source>
        <dbReference type="RuleBase" id="RU004478"/>
    </source>
</evidence>
<evidence type="ECO:0000256" key="9">
    <source>
        <dbReference type="ARBA" id="ARBA00076414"/>
    </source>
</evidence>
<dbReference type="CDD" id="cd00446">
    <property type="entry name" value="GrpE"/>
    <property type="match status" value="1"/>
</dbReference>
<dbReference type="EMBL" id="AP013042">
    <property type="protein sequence ID" value="BAS68451.1"/>
    <property type="molecule type" value="Genomic_DNA"/>
</dbReference>
<feature type="compositionally biased region" description="Basic and acidic residues" evidence="12">
    <location>
        <begin position="59"/>
        <end position="69"/>
    </location>
</feature>
<evidence type="ECO:0000256" key="4">
    <source>
        <dbReference type="ARBA" id="ARBA00022490"/>
    </source>
</evidence>
<evidence type="ECO:0000256" key="10">
    <source>
        <dbReference type="HAMAP-Rule" id="MF_01151"/>
    </source>
</evidence>
<comment type="subunit">
    <text evidence="3 10">Homodimer.</text>
</comment>
<dbReference type="GO" id="GO:0042803">
    <property type="term" value="F:protein homodimerization activity"/>
    <property type="evidence" value="ECO:0007669"/>
    <property type="project" value="InterPro"/>
</dbReference>
<dbReference type="Gene3D" id="3.90.20.20">
    <property type="match status" value="1"/>
</dbReference>
<dbReference type="GO" id="GO:0006457">
    <property type="term" value="P:protein folding"/>
    <property type="evidence" value="ECO:0007669"/>
    <property type="project" value="InterPro"/>
</dbReference>
<dbReference type="NCBIfam" id="NF010748">
    <property type="entry name" value="PRK14150.1"/>
    <property type="match status" value="1"/>
</dbReference>
<dbReference type="GO" id="GO:0005829">
    <property type="term" value="C:cytosol"/>
    <property type="evidence" value="ECO:0007669"/>
    <property type="project" value="TreeGrafter"/>
</dbReference>
<dbReference type="OrthoDB" id="9789811at2"/>
<dbReference type="FunFam" id="2.30.22.10:FF:000001">
    <property type="entry name" value="Protein GrpE"/>
    <property type="match status" value="1"/>
</dbReference>
<comment type="function">
    <text evidence="7 10">Participates actively in the response to hyperosmotic and heat shock by preventing the aggregation of stress-denatured proteins, in association with DnaK and GrpE. It is the nucleotide exchange factor for DnaK and may function as a thermosensor. Unfolded proteins bind initially to DnaJ; upon interaction with the DnaJ-bound protein, DnaK hydrolyzes its bound ATP, resulting in the formation of a stable complex. GrpE releases ADP from DnaK; ATP binding to DnaK triggers the release of the substrate protein, thus completing the reaction cycle. Several rounds of ATP-dependent interactions between DnaJ, DnaK and GrpE are required for fully efficient folding.</text>
</comment>
<dbReference type="GO" id="GO:0000774">
    <property type="term" value="F:adenyl-nucleotide exchange factor activity"/>
    <property type="evidence" value="ECO:0007669"/>
    <property type="project" value="InterPro"/>
</dbReference>
<dbReference type="PRINTS" id="PR00773">
    <property type="entry name" value="GRPEPROTEIN"/>
</dbReference>
<evidence type="ECO:0000256" key="2">
    <source>
        <dbReference type="ARBA" id="ARBA00009054"/>
    </source>
</evidence>
<evidence type="ECO:0000256" key="6">
    <source>
        <dbReference type="ARBA" id="ARBA00023186"/>
    </source>
</evidence>
<evidence type="ECO:0000313" key="13">
    <source>
        <dbReference type="EMBL" id="BAS68451.1"/>
    </source>
</evidence>
<dbReference type="Proteomes" id="UP000067399">
    <property type="component" value="Chromosome"/>
</dbReference>
<dbReference type="KEGG" id="ebh:BSEPE_1473"/>
<evidence type="ECO:0000256" key="12">
    <source>
        <dbReference type="SAM" id="MobiDB-lite"/>
    </source>
</evidence>
<evidence type="ECO:0000256" key="1">
    <source>
        <dbReference type="ARBA" id="ARBA00004496"/>
    </source>
</evidence>
<name>A0A0P0UTK4_9GAMM</name>
<keyword evidence="5 10" id="KW-0346">Stress response</keyword>
<dbReference type="InterPro" id="IPR009012">
    <property type="entry name" value="GrpE_head"/>
</dbReference>
<dbReference type="InterPro" id="IPR000740">
    <property type="entry name" value="GrpE"/>
</dbReference>